<name>A0A9P0C5T6_CHRIL</name>
<evidence type="ECO:0000256" key="1">
    <source>
        <dbReference type="ARBA" id="ARBA00004316"/>
    </source>
</evidence>
<feature type="domain" description="PDZ" evidence="5">
    <location>
        <begin position="165"/>
        <end position="237"/>
    </location>
</feature>
<dbReference type="GO" id="GO:0002142">
    <property type="term" value="C:stereocilia ankle link complex"/>
    <property type="evidence" value="ECO:0007669"/>
    <property type="project" value="TreeGrafter"/>
</dbReference>
<gene>
    <name evidence="6" type="ORF">CINC_LOCUS13131</name>
</gene>
<reference evidence="6" key="1">
    <citation type="submission" date="2021-12" db="EMBL/GenBank/DDBJ databases">
        <authorList>
            <person name="King R."/>
        </authorList>
    </citation>
    <scope>NUCLEOTIDE SEQUENCE</scope>
</reference>
<feature type="domain" description="PDZ" evidence="5">
    <location>
        <begin position="40"/>
        <end position="112"/>
    </location>
</feature>
<feature type="region of interest" description="Disordered" evidence="4">
    <location>
        <begin position="459"/>
        <end position="490"/>
    </location>
</feature>
<dbReference type="Gene3D" id="2.30.42.10">
    <property type="match status" value="2"/>
</dbReference>
<dbReference type="AlphaFoldDB" id="A0A9P0C5T6"/>
<dbReference type="EMBL" id="LR824012">
    <property type="protein sequence ID" value="CAH0628918.1"/>
    <property type="molecule type" value="Genomic_DNA"/>
</dbReference>
<evidence type="ECO:0000256" key="2">
    <source>
        <dbReference type="ARBA" id="ARBA00022737"/>
    </source>
</evidence>
<feature type="region of interest" description="Disordered" evidence="4">
    <location>
        <begin position="242"/>
        <end position="271"/>
    </location>
</feature>
<proteinExistence type="predicted"/>
<evidence type="ECO:0000313" key="6">
    <source>
        <dbReference type="EMBL" id="CAH0628918.1"/>
    </source>
</evidence>
<dbReference type="OrthoDB" id="6021951at2759"/>
<sequence length="790" mass="86764">MYAPSTASTTTSGSGRAAVTAAGDRRVRVVRLVRPRRAAPAFGFALRGGREYATGFFISRVDFNSEAHVQGLKVGDQLVSVNGCRVDDAVHAELVHYLAAQTRLKIKVRHVGMLPVKDKAHEPLSWQFVSERASLGSDVSSSPTLCHDTERLTDMRLSILVPPRAKLGCGICKGPEWKPGIFVQFVREGGIAREAGLRPGDQILSCNGLDFSNVSFNEAISTMKATGRLELVIREGAGTDLVSPESSGYNSSASSAAGERSPAPIAPHAPLAPPAALRRRLASVAEEAADRADRLTMNRLKRRTWDSLDFEWKNGDIHNFDSPLDIEPDYDCPSIPNNPHTYENKTNFRCKNNKKDYITSPSNRTIINLTEDGATIQCSYDNQSPRKNAFLANHTNRDNDKKTIVVEVHHTSTTTCGKNACNYPPPMKNDCNSDSASLSSSATLSSAIADEIQRRKMNLKKTSSEPNAPPPPPAKKPPPPKPTDEKKKQHDALMDEFKKVHRKMFLGQENEKTDTQHKEEGESDRQQTLPLRKVEQPSEVTNNHHAPSKGEATDNPPPPPPMPMPTANGTNGHQNGNHKIIENQKPIPKPLTAELLSNINFRKNGTLTRTPTPDYNKKIEPPSQVKNVKDEKAELESLESYKLKNPSNVLPKPPSNYFVKAPNGTATMKKHARPVSVTIGEYAYGGGSRREPTKLDFLNGDKTDGLLNGDEEVSISNRLQSELALTLSRSNLRKKTEALDHGKVVRRPSANIEDSDSSLDQIFHARYGNNLLPLPPCVTIPKVSVSKVKP</sequence>
<organism evidence="6 7">
    <name type="scientific">Chrysodeixis includens</name>
    <name type="common">Soybean looper</name>
    <name type="synonym">Pseudoplusia includens</name>
    <dbReference type="NCBI Taxonomy" id="689277"/>
    <lineage>
        <taxon>Eukaryota</taxon>
        <taxon>Metazoa</taxon>
        <taxon>Ecdysozoa</taxon>
        <taxon>Arthropoda</taxon>
        <taxon>Hexapoda</taxon>
        <taxon>Insecta</taxon>
        <taxon>Pterygota</taxon>
        <taxon>Neoptera</taxon>
        <taxon>Endopterygota</taxon>
        <taxon>Lepidoptera</taxon>
        <taxon>Glossata</taxon>
        <taxon>Ditrysia</taxon>
        <taxon>Noctuoidea</taxon>
        <taxon>Noctuidae</taxon>
        <taxon>Plusiinae</taxon>
        <taxon>Chrysodeixis</taxon>
    </lineage>
</organism>
<feature type="region of interest" description="Disordered" evidence="4">
    <location>
        <begin position="604"/>
        <end position="625"/>
    </location>
</feature>
<dbReference type="GO" id="GO:0005886">
    <property type="term" value="C:plasma membrane"/>
    <property type="evidence" value="ECO:0007669"/>
    <property type="project" value="TreeGrafter"/>
</dbReference>
<evidence type="ECO:0000259" key="5">
    <source>
        <dbReference type="SMART" id="SM00228"/>
    </source>
</evidence>
<evidence type="ECO:0000256" key="3">
    <source>
        <dbReference type="ARBA" id="ARBA00023273"/>
    </source>
</evidence>
<protein>
    <recommendedName>
        <fullName evidence="5">PDZ domain-containing protein</fullName>
    </recommendedName>
</protein>
<dbReference type="SUPFAM" id="SSF50156">
    <property type="entry name" value="PDZ domain-like"/>
    <property type="match status" value="2"/>
</dbReference>
<feature type="region of interest" description="Disordered" evidence="4">
    <location>
        <begin position="508"/>
        <end position="581"/>
    </location>
</feature>
<evidence type="ECO:0000256" key="4">
    <source>
        <dbReference type="SAM" id="MobiDB-lite"/>
    </source>
</evidence>
<dbReference type="Pfam" id="PF00595">
    <property type="entry name" value="PDZ"/>
    <property type="match status" value="2"/>
</dbReference>
<feature type="compositionally biased region" description="Low complexity" evidence="4">
    <location>
        <begin position="243"/>
        <end position="263"/>
    </location>
</feature>
<keyword evidence="3" id="KW-0966">Cell projection</keyword>
<feature type="compositionally biased region" description="Basic and acidic residues" evidence="4">
    <location>
        <begin position="509"/>
        <end position="525"/>
    </location>
</feature>
<dbReference type="Proteomes" id="UP001154114">
    <property type="component" value="Chromosome 9"/>
</dbReference>
<evidence type="ECO:0000313" key="7">
    <source>
        <dbReference type="Proteomes" id="UP001154114"/>
    </source>
</evidence>
<comment type="subcellular location">
    <subcellularLocation>
        <location evidence="1">Cell projection</location>
    </subcellularLocation>
</comment>
<dbReference type="PANTHER" id="PTHR23116">
    <property type="entry name" value="PDZ DOMAIN CONTAINING WHIRLIN AND HARMONIN-RELATED"/>
    <property type="match status" value="1"/>
</dbReference>
<dbReference type="SMART" id="SM00228">
    <property type="entry name" value="PDZ"/>
    <property type="match status" value="2"/>
</dbReference>
<accession>A0A9P0C5T6</accession>
<dbReference type="InterPro" id="IPR001478">
    <property type="entry name" value="PDZ"/>
</dbReference>
<dbReference type="GO" id="GO:0005929">
    <property type="term" value="C:cilium"/>
    <property type="evidence" value="ECO:0007669"/>
    <property type="project" value="TreeGrafter"/>
</dbReference>
<dbReference type="PANTHER" id="PTHR23116:SF36">
    <property type="entry name" value="HARMONIN"/>
    <property type="match status" value="1"/>
</dbReference>
<keyword evidence="2" id="KW-0677">Repeat</keyword>
<dbReference type="GO" id="GO:0032426">
    <property type="term" value="C:stereocilium tip"/>
    <property type="evidence" value="ECO:0007669"/>
    <property type="project" value="TreeGrafter"/>
</dbReference>
<feature type="compositionally biased region" description="Pro residues" evidence="4">
    <location>
        <begin position="467"/>
        <end position="481"/>
    </location>
</feature>
<keyword evidence="7" id="KW-1185">Reference proteome</keyword>
<dbReference type="InterPro" id="IPR036034">
    <property type="entry name" value="PDZ_sf"/>
</dbReference>
<feature type="compositionally biased region" description="Polar residues" evidence="4">
    <location>
        <begin position="604"/>
        <end position="613"/>
    </location>
</feature>
<dbReference type="InterPro" id="IPR051844">
    <property type="entry name" value="USH2_Complex_Protein"/>
</dbReference>
<feature type="compositionally biased region" description="Polar residues" evidence="4">
    <location>
        <begin position="567"/>
        <end position="577"/>
    </location>
</feature>
<feature type="compositionally biased region" description="Pro residues" evidence="4">
    <location>
        <begin position="555"/>
        <end position="564"/>
    </location>
</feature>